<evidence type="ECO:0000313" key="1">
    <source>
        <dbReference type="EMBL" id="MBX72917.1"/>
    </source>
</evidence>
<accession>A0A2P2R134</accession>
<dbReference type="EMBL" id="GGEC01092433">
    <property type="protein sequence ID" value="MBX72917.1"/>
    <property type="molecule type" value="Transcribed_RNA"/>
</dbReference>
<reference evidence="1" key="1">
    <citation type="submission" date="2018-02" db="EMBL/GenBank/DDBJ databases">
        <title>Rhizophora mucronata_Transcriptome.</title>
        <authorList>
            <person name="Meera S.P."/>
            <person name="Sreeshan A."/>
            <person name="Augustine A."/>
        </authorList>
    </citation>
    <scope>NUCLEOTIDE SEQUENCE</scope>
    <source>
        <tissue evidence="1">Leaf</tissue>
    </source>
</reference>
<sequence length="51" mass="6171">MSQNMFLFIQVKKILWMLAQLSLLGMNRRRIQFKEIAEPQRSSLLMWSILM</sequence>
<protein>
    <submittedName>
        <fullName evidence="1">Exocyst complex component EXO70B1</fullName>
    </submittedName>
</protein>
<proteinExistence type="predicted"/>
<organism evidence="1">
    <name type="scientific">Rhizophora mucronata</name>
    <name type="common">Asiatic mangrove</name>
    <dbReference type="NCBI Taxonomy" id="61149"/>
    <lineage>
        <taxon>Eukaryota</taxon>
        <taxon>Viridiplantae</taxon>
        <taxon>Streptophyta</taxon>
        <taxon>Embryophyta</taxon>
        <taxon>Tracheophyta</taxon>
        <taxon>Spermatophyta</taxon>
        <taxon>Magnoliopsida</taxon>
        <taxon>eudicotyledons</taxon>
        <taxon>Gunneridae</taxon>
        <taxon>Pentapetalae</taxon>
        <taxon>rosids</taxon>
        <taxon>fabids</taxon>
        <taxon>Malpighiales</taxon>
        <taxon>Rhizophoraceae</taxon>
        <taxon>Rhizophora</taxon>
    </lineage>
</organism>
<name>A0A2P2R134_RHIMU</name>
<dbReference type="AlphaFoldDB" id="A0A2P2R134"/>